<organism evidence="1 2">
    <name type="scientific">Clonostachys rosea f. rosea IK726</name>
    <dbReference type="NCBI Taxonomy" id="1349383"/>
    <lineage>
        <taxon>Eukaryota</taxon>
        <taxon>Fungi</taxon>
        <taxon>Dikarya</taxon>
        <taxon>Ascomycota</taxon>
        <taxon>Pezizomycotina</taxon>
        <taxon>Sordariomycetes</taxon>
        <taxon>Hypocreomycetidae</taxon>
        <taxon>Hypocreales</taxon>
        <taxon>Bionectriaceae</taxon>
        <taxon>Clonostachys</taxon>
    </lineage>
</organism>
<gene>
    <name evidence="1" type="ORF">CRV2_00014954</name>
</gene>
<reference evidence="1" key="1">
    <citation type="submission" date="2020-04" db="EMBL/GenBank/DDBJ databases">
        <authorList>
            <person name="Broberg M."/>
        </authorList>
    </citation>
    <scope>NUCLEOTIDE SEQUENCE</scope>
</reference>
<dbReference type="EMBL" id="CADEHS020000533">
    <property type="protein sequence ID" value="CAG9953585.1"/>
    <property type="molecule type" value="Genomic_DNA"/>
</dbReference>
<protein>
    <submittedName>
        <fullName evidence="1">Uncharacterized protein</fullName>
    </submittedName>
</protein>
<reference evidence="1" key="2">
    <citation type="submission" date="2021-10" db="EMBL/GenBank/DDBJ databases">
        <authorList>
            <person name="Piombo E."/>
        </authorList>
    </citation>
    <scope>NUCLEOTIDE SEQUENCE</scope>
</reference>
<evidence type="ECO:0000313" key="1">
    <source>
        <dbReference type="EMBL" id="CAG9953585.1"/>
    </source>
</evidence>
<comment type="caution">
    <text evidence="1">The sequence shown here is derived from an EMBL/GenBank/DDBJ whole genome shotgun (WGS) entry which is preliminary data.</text>
</comment>
<accession>A0ACA9UK29</accession>
<sequence>MKKKWLNLAIKAPTLSIGLDIAVTGSVQKSTVDIQFIEKLKPLLNKCEAIELDIMSAYLDDLSRCKKLYELALEALGMTNIAKESITTVVTFPLLTDAIKDTLKRGLDYSNISSRCQDVHVGLEFHG</sequence>
<evidence type="ECO:0000313" key="2">
    <source>
        <dbReference type="Proteomes" id="UP000836387"/>
    </source>
</evidence>
<proteinExistence type="predicted"/>
<dbReference type="Proteomes" id="UP000836387">
    <property type="component" value="Unassembled WGS sequence"/>
</dbReference>
<name>A0ACA9UK29_BIOOC</name>
<keyword evidence="2" id="KW-1185">Reference proteome</keyword>